<reference evidence="2" key="1">
    <citation type="journal article" date="2005" name="Nature">
        <title>The map-based sequence of the rice genome.</title>
        <authorList>
            <consortium name="International rice genome sequencing project (IRGSP)"/>
            <person name="Matsumoto T."/>
            <person name="Wu J."/>
            <person name="Kanamori H."/>
            <person name="Katayose Y."/>
            <person name="Fujisawa M."/>
            <person name="Namiki N."/>
            <person name="Mizuno H."/>
            <person name="Yamamoto K."/>
            <person name="Antonio B.A."/>
            <person name="Baba T."/>
            <person name="Sakata K."/>
            <person name="Nagamura Y."/>
            <person name="Aoki H."/>
            <person name="Arikawa K."/>
            <person name="Arita K."/>
            <person name="Bito T."/>
            <person name="Chiden Y."/>
            <person name="Fujitsuka N."/>
            <person name="Fukunaka R."/>
            <person name="Hamada M."/>
            <person name="Harada C."/>
            <person name="Hayashi A."/>
            <person name="Hijishita S."/>
            <person name="Honda M."/>
            <person name="Hosokawa S."/>
            <person name="Ichikawa Y."/>
            <person name="Idonuma A."/>
            <person name="Iijima M."/>
            <person name="Ikeda M."/>
            <person name="Ikeno M."/>
            <person name="Ito K."/>
            <person name="Ito S."/>
            <person name="Ito T."/>
            <person name="Ito Y."/>
            <person name="Ito Y."/>
            <person name="Iwabuchi A."/>
            <person name="Kamiya K."/>
            <person name="Karasawa W."/>
            <person name="Kurita K."/>
            <person name="Katagiri S."/>
            <person name="Kikuta A."/>
            <person name="Kobayashi H."/>
            <person name="Kobayashi N."/>
            <person name="Machita K."/>
            <person name="Maehara T."/>
            <person name="Masukawa M."/>
            <person name="Mizubayashi T."/>
            <person name="Mukai Y."/>
            <person name="Nagasaki H."/>
            <person name="Nagata Y."/>
            <person name="Naito S."/>
            <person name="Nakashima M."/>
            <person name="Nakama Y."/>
            <person name="Nakamichi Y."/>
            <person name="Nakamura M."/>
            <person name="Meguro A."/>
            <person name="Negishi M."/>
            <person name="Ohta I."/>
            <person name="Ohta T."/>
            <person name="Okamoto M."/>
            <person name="Ono N."/>
            <person name="Saji S."/>
            <person name="Sakaguchi M."/>
            <person name="Sakai K."/>
            <person name="Shibata M."/>
            <person name="Shimokawa T."/>
            <person name="Song J."/>
            <person name="Takazaki Y."/>
            <person name="Terasawa K."/>
            <person name="Tsugane M."/>
            <person name="Tsuji K."/>
            <person name="Ueda S."/>
            <person name="Waki K."/>
            <person name="Yamagata H."/>
            <person name="Yamamoto M."/>
            <person name="Yamamoto S."/>
            <person name="Yamane H."/>
            <person name="Yoshiki S."/>
            <person name="Yoshihara R."/>
            <person name="Yukawa K."/>
            <person name="Zhong H."/>
            <person name="Yano M."/>
            <person name="Yuan Q."/>
            <person name="Ouyang S."/>
            <person name="Liu J."/>
            <person name="Jones K.M."/>
            <person name="Gansberger K."/>
            <person name="Moffat K."/>
            <person name="Hill J."/>
            <person name="Bera J."/>
            <person name="Fadrosh D."/>
            <person name="Jin S."/>
            <person name="Johri S."/>
            <person name="Kim M."/>
            <person name="Overton L."/>
            <person name="Reardon M."/>
            <person name="Tsitrin T."/>
            <person name="Vuong H."/>
            <person name="Weaver B."/>
            <person name="Ciecko A."/>
            <person name="Tallon L."/>
            <person name="Jackson J."/>
            <person name="Pai G."/>
            <person name="Aken S.V."/>
            <person name="Utterback T."/>
            <person name="Reidmuller S."/>
            <person name="Feldblyum T."/>
            <person name="Hsiao J."/>
            <person name="Zismann V."/>
            <person name="Iobst S."/>
            <person name="de Vazeille A.R."/>
            <person name="Buell C.R."/>
            <person name="Ying K."/>
            <person name="Li Y."/>
            <person name="Lu T."/>
            <person name="Huang Y."/>
            <person name="Zhao Q."/>
            <person name="Feng Q."/>
            <person name="Zhang L."/>
            <person name="Zhu J."/>
            <person name="Weng Q."/>
            <person name="Mu J."/>
            <person name="Lu Y."/>
            <person name="Fan D."/>
            <person name="Liu Y."/>
            <person name="Guan J."/>
            <person name="Zhang Y."/>
            <person name="Yu S."/>
            <person name="Liu X."/>
            <person name="Zhang Y."/>
            <person name="Hong G."/>
            <person name="Han B."/>
            <person name="Choisne N."/>
            <person name="Demange N."/>
            <person name="Orjeda G."/>
            <person name="Samain S."/>
            <person name="Cattolico L."/>
            <person name="Pelletier E."/>
            <person name="Couloux A."/>
            <person name="Segurens B."/>
            <person name="Wincker P."/>
            <person name="D'Hont A."/>
            <person name="Scarpelli C."/>
            <person name="Weissenbach J."/>
            <person name="Salanoubat M."/>
            <person name="Quetier F."/>
            <person name="Yu Y."/>
            <person name="Kim H.R."/>
            <person name="Rambo T."/>
            <person name="Currie J."/>
            <person name="Collura K."/>
            <person name="Luo M."/>
            <person name="Yang T."/>
            <person name="Ammiraju J.S.S."/>
            <person name="Engler F."/>
            <person name="Soderlund C."/>
            <person name="Wing R.A."/>
            <person name="Palmer L.E."/>
            <person name="de la Bastide M."/>
            <person name="Spiegel L."/>
            <person name="Nascimento L."/>
            <person name="Zutavern T."/>
            <person name="O'Shaughnessy A."/>
            <person name="Dike S."/>
            <person name="Dedhia N."/>
            <person name="Preston R."/>
            <person name="Balija V."/>
            <person name="McCombie W.R."/>
            <person name="Chow T."/>
            <person name="Chen H."/>
            <person name="Chung M."/>
            <person name="Chen C."/>
            <person name="Shaw J."/>
            <person name="Wu H."/>
            <person name="Hsiao K."/>
            <person name="Chao Y."/>
            <person name="Chu M."/>
            <person name="Cheng C."/>
            <person name="Hour A."/>
            <person name="Lee P."/>
            <person name="Lin S."/>
            <person name="Lin Y."/>
            <person name="Liou J."/>
            <person name="Liu S."/>
            <person name="Hsing Y."/>
            <person name="Raghuvanshi S."/>
            <person name="Mohanty A."/>
            <person name="Bharti A.K."/>
            <person name="Gaur A."/>
            <person name="Gupta V."/>
            <person name="Kumar D."/>
            <person name="Ravi V."/>
            <person name="Vij S."/>
            <person name="Kapur A."/>
            <person name="Khurana P."/>
            <person name="Khurana P."/>
            <person name="Khurana J.P."/>
            <person name="Tyagi A.K."/>
            <person name="Gaikwad K."/>
            <person name="Singh A."/>
            <person name="Dalal V."/>
            <person name="Srivastava S."/>
            <person name="Dixit A."/>
            <person name="Pal A.K."/>
            <person name="Ghazi I.A."/>
            <person name="Yadav M."/>
            <person name="Pandit A."/>
            <person name="Bhargava A."/>
            <person name="Sureshbabu K."/>
            <person name="Batra K."/>
            <person name="Sharma T.R."/>
            <person name="Mohapatra T."/>
            <person name="Singh N.K."/>
            <person name="Messing J."/>
            <person name="Nelson A.B."/>
            <person name="Fuks G."/>
            <person name="Kavchok S."/>
            <person name="Keizer G."/>
            <person name="Linton E."/>
            <person name="Llaca V."/>
            <person name="Song R."/>
            <person name="Tanyolac B."/>
            <person name="Young S."/>
            <person name="Ho-Il K."/>
            <person name="Hahn J.H."/>
            <person name="Sangsakoo G."/>
            <person name="Vanavichit A."/>
            <person name="de Mattos Luiz.A.T."/>
            <person name="Zimmer P.D."/>
            <person name="Malone G."/>
            <person name="Dellagostin O."/>
            <person name="de Oliveira A.C."/>
            <person name="Bevan M."/>
            <person name="Bancroft I."/>
            <person name="Minx P."/>
            <person name="Cordum H."/>
            <person name="Wilson R."/>
            <person name="Cheng Z."/>
            <person name="Jin W."/>
            <person name="Jiang J."/>
            <person name="Leong S.A."/>
            <person name="Iwama H."/>
            <person name="Gojobori T."/>
            <person name="Itoh T."/>
            <person name="Niimura Y."/>
            <person name="Fujii Y."/>
            <person name="Habara T."/>
            <person name="Sakai H."/>
            <person name="Sato Y."/>
            <person name="Wilson G."/>
            <person name="Kumar K."/>
            <person name="McCouch S."/>
            <person name="Juretic N."/>
            <person name="Hoen D."/>
            <person name="Wright S."/>
            <person name="Bruskiewich R."/>
            <person name="Bureau T."/>
            <person name="Miyao A."/>
            <person name="Hirochika H."/>
            <person name="Nishikawa T."/>
            <person name="Kadowaki K."/>
            <person name="Sugiura M."/>
            <person name="Burr B."/>
            <person name="Sasaki T."/>
        </authorList>
    </citation>
    <scope>NUCLEOTIDE SEQUENCE [LARGE SCALE GENOMIC DNA]</scope>
    <source>
        <strain evidence="2">cv. Nipponbare</strain>
    </source>
</reference>
<accession>A0A0N7KE14</accession>
<protein>
    <submittedName>
        <fullName evidence="1">Os01g0839801 protein</fullName>
    </submittedName>
</protein>
<sequence>MVNFPQYCRFLQSISCDFLTRRLTFFLKSSLFSLHSLAASIFAGDSSFGPESIEMMLRTMLSTVCTGVQRSLASS</sequence>
<evidence type="ECO:0000313" key="2">
    <source>
        <dbReference type="Proteomes" id="UP000059680"/>
    </source>
</evidence>
<reference evidence="1 2" key="3">
    <citation type="journal article" date="2013" name="Rice">
        <title>Improvement of the Oryza sativa Nipponbare reference genome using next generation sequence and optical map data.</title>
        <authorList>
            <person name="Kawahara Y."/>
            <person name="de la Bastide M."/>
            <person name="Hamilton J.P."/>
            <person name="Kanamori H."/>
            <person name="McCombie W.R."/>
            <person name="Ouyang S."/>
            <person name="Schwartz D.C."/>
            <person name="Tanaka T."/>
            <person name="Wu J."/>
            <person name="Zhou S."/>
            <person name="Childs K.L."/>
            <person name="Davidson R.M."/>
            <person name="Lin H."/>
            <person name="Quesada-Ocampo L."/>
            <person name="Vaillancourt B."/>
            <person name="Sakai H."/>
            <person name="Lee S.S."/>
            <person name="Kim J."/>
            <person name="Numa H."/>
            <person name="Itoh T."/>
            <person name="Buell C.R."/>
            <person name="Matsumoto T."/>
        </authorList>
    </citation>
    <scope>NUCLEOTIDE SEQUENCE [LARGE SCALE GENOMIC DNA]</scope>
    <source>
        <strain evidence="2">cv. Nipponbare</strain>
    </source>
</reference>
<dbReference type="InParanoid" id="A0A0N7KE14"/>
<dbReference type="EMBL" id="AP014957">
    <property type="protein sequence ID" value="BAS75145.1"/>
    <property type="molecule type" value="Genomic_DNA"/>
</dbReference>
<evidence type="ECO:0000313" key="1">
    <source>
        <dbReference type="EMBL" id="BAS75145.1"/>
    </source>
</evidence>
<dbReference type="Proteomes" id="UP000059680">
    <property type="component" value="Chromosome 1"/>
</dbReference>
<proteinExistence type="predicted"/>
<dbReference type="PaxDb" id="39947-A0A0N7KE14"/>
<gene>
    <name evidence="1" type="ordered locus">Os01g0839801</name>
    <name evidence="1" type="ORF">OSNPB_010839801</name>
</gene>
<name>A0A0N7KE14_ORYSJ</name>
<keyword evidence="2" id="KW-1185">Reference proteome</keyword>
<dbReference type="AlphaFoldDB" id="A0A0N7KE14"/>
<organism evidence="1 2">
    <name type="scientific">Oryza sativa subsp. japonica</name>
    <name type="common">Rice</name>
    <dbReference type="NCBI Taxonomy" id="39947"/>
    <lineage>
        <taxon>Eukaryota</taxon>
        <taxon>Viridiplantae</taxon>
        <taxon>Streptophyta</taxon>
        <taxon>Embryophyta</taxon>
        <taxon>Tracheophyta</taxon>
        <taxon>Spermatophyta</taxon>
        <taxon>Magnoliopsida</taxon>
        <taxon>Liliopsida</taxon>
        <taxon>Poales</taxon>
        <taxon>Poaceae</taxon>
        <taxon>BOP clade</taxon>
        <taxon>Oryzoideae</taxon>
        <taxon>Oryzeae</taxon>
        <taxon>Oryzinae</taxon>
        <taxon>Oryza</taxon>
        <taxon>Oryza sativa</taxon>
    </lineage>
</organism>
<reference evidence="1 2" key="2">
    <citation type="journal article" date="2013" name="Plant Cell Physiol.">
        <title>Rice Annotation Project Database (RAP-DB): an integrative and interactive database for rice genomics.</title>
        <authorList>
            <person name="Sakai H."/>
            <person name="Lee S.S."/>
            <person name="Tanaka T."/>
            <person name="Numa H."/>
            <person name="Kim J."/>
            <person name="Kawahara Y."/>
            <person name="Wakimoto H."/>
            <person name="Yang C.C."/>
            <person name="Iwamoto M."/>
            <person name="Abe T."/>
            <person name="Yamada Y."/>
            <person name="Muto A."/>
            <person name="Inokuchi H."/>
            <person name="Ikemura T."/>
            <person name="Matsumoto T."/>
            <person name="Sasaki T."/>
            <person name="Itoh T."/>
        </authorList>
    </citation>
    <scope>NUCLEOTIDE SEQUENCE [LARGE SCALE GENOMIC DNA]</scope>
    <source>
        <strain evidence="2">cv. Nipponbare</strain>
    </source>
</reference>
<dbReference type="Gramene" id="Os01t0839801-00">
    <property type="protein sequence ID" value="Os01t0839801-00"/>
    <property type="gene ID" value="Os01g0839801"/>
</dbReference>